<accession>A0A2S7IXL1</accession>
<dbReference type="Gene3D" id="6.10.250.730">
    <property type="match status" value="1"/>
</dbReference>
<organism evidence="2 3">
    <name type="scientific">Brucella oryzae</name>
    <dbReference type="NCBI Taxonomy" id="335286"/>
    <lineage>
        <taxon>Bacteria</taxon>
        <taxon>Pseudomonadati</taxon>
        <taxon>Pseudomonadota</taxon>
        <taxon>Alphaproteobacteria</taxon>
        <taxon>Hyphomicrobiales</taxon>
        <taxon>Brucellaceae</taxon>
        <taxon>Brucella/Ochrobactrum group</taxon>
        <taxon>Brucella</taxon>
    </lineage>
</organism>
<evidence type="ECO:0000313" key="3">
    <source>
        <dbReference type="Proteomes" id="UP000238493"/>
    </source>
</evidence>
<dbReference type="RefSeq" id="WP_104756459.1">
    <property type="nucleotide sequence ID" value="NZ_JAGSIC010000002.1"/>
</dbReference>
<keyword evidence="3" id="KW-1185">Reference proteome</keyword>
<name>A0A2S7IXL1_9HYPH</name>
<evidence type="ECO:0008006" key="4">
    <source>
        <dbReference type="Google" id="ProtNLM"/>
    </source>
</evidence>
<sequence length="118" mass="13579">MSWNAPVAIKVNDLLYSIRSTHNAEWFMLQHWPLFGHSDLEDAILSCLLSWPDNAAAEHHARVKFIHACANAGILIMTDHDLRRDDTQQRIAATRRKRTVARKSELPQPPAQVFEELR</sequence>
<dbReference type="InterPro" id="IPR010385">
    <property type="entry name" value="DUF982"/>
</dbReference>
<feature type="region of interest" description="Disordered" evidence="1">
    <location>
        <begin position="95"/>
        <end position="118"/>
    </location>
</feature>
<evidence type="ECO:0000256" key="1">
    <source>
        <dbReference type="SAM" id="MobiDB-lite"/>
    </source>
</evidence>
<proteinExistence type="predicted"/>
<dbReference type="EMBL" id="PTRC01000025">
    <property type="protein sequence ID" value="PQA72700.1"/>
    <property type="molecule type" value="Genomic_DNA"/>
</dbReference>
<gene>
    <name evidence="2" type="ORF">C3731_15070</name>
</gene>
<protein>
    <recommendedName>
        <fullName evidence="4">DUF982 domain-containing protein</fullName>
    </recommendedName>
</protein>
<evidence type="ECO:0000313" key="2">
    <source>
        <dbReference type="EMBL" id="PQA72700.1"/>
    </source>
</evidence>
<dbReference type="OrthoDB" id="8386013at2"/>
<reference evidence="2 3" key="1">
    <citation type="submission" date="2018-02" db="EMBL/GenBank/DDBJ databases">
        <title>Draft genome sequence of Ochrobactrum oryzae found in Brazil.</title>
        <authorList>
            <person name="Cerdeira L."/>
            <person name="Andrade F."/>
            <person name="Zacariotto T."/>
            <person name="Barbosa B."/>
            <person name="Santos S."/>
            <person name="Cassetari V."/>
            <person name="Lincopan N."/>
        </authorList>
    </citation>
    <scope>NUCLEOTIDE SEQUENCE [LARGE SCALE GENOMIC DNA]</scope>
    <source>
        <strain evidence="2 3">OA447</strain>
    </source>
</reference>
<dbReference type="AlphaFoldDB" id="A0A2S7IXL1"/>
<dbReference type="Pfam" id="PF06169">
    <property type="entry name" value="DUF982"/>
    <property type="match status" value="1"/>
</dbReference>
<comment type="caution">
    <text evidence="2">The sequence shown here is derived from an EMBL/GenBank/DDBJ whole genome shotgun (WGS) entry which is preliminary data.</text>
</comment>
<dbReference type="Proteomes" id="UP000238493">
    <property type="component" value="Unassembled WGS sequence"/>
</dbReference>